<comment type="caution">
    <text evidence="2">The sequence shown here is derived from an EMBL/GenBank/DDBJ whole genome shotgun (WGS) entry which is preliminary data.</text>
</comment>
<protein>
    <submittedName>
        <fullName evidence="2">Uncharacterized protein</fullName>
    </submittedName>
</protein>
<sequence length="207" mass="24183">MNCARHGRRHSTFMRQPANANSWESNPGLELSRELEKTRLELACQKSLTERFLKQEQETIRQLKEAKQQLAHQTNLKEGFITKEKKIRDKFESMKRTCDPESLKTFETATEVHNNIKRTTKNELHHEFEQVKSAYITDLEDLSRKIQLARKINAALQQKVEHLRDPRPSSLSFGDGLQEQQEPEDMELLPVVSLIQSMDQMILSLKK</sequence>
<accession>A0AAN7XYX9</accession>
<dbReference type="AlphaFoldDB" id="A0AAN7XYX9"/>
<feature type="region of interest" description="Disordered" evidence="1">
    <location>
        <begin position="161"/>
        <end position="182"/>
    </location>
</feature>
<feature type="region of interest" description="Disordered" evidence="1">
    <location>
        <begin position="1"/>
        <end position="26"/>
    </location>
</feature>
<gene>
    <name evidence="2" type="ORF">PBY51_024084</name>
</gene>
<evidence type="ECO:0000313" key="2">
    <source>
        <dbReference type="EMBL" id="KAK5869361.1"/>
    </source>
</evidence>
<dbReference type="EMBL" id="JAUZQC010000006">
    <property type="protein sequence ID" value="KAK5869361.1"/>
    <property type="molecule type" value="Genomic_DNA"/>
</dbReference>
<evidence type="ECO:0000256" key="1">
    <source>
        <dbReference type="SAM" id="MobiDB-lite"/>
    </source>
</evidence>
<proteinExistence type="predicted"/>
<evidence type="ECO:0000313" key="3">
    <source>
        <dbReference type="Proteomes" id="UP001346869"/>
    </source>
</evidence>
<keyword evidence="3" id="KW-1185">Reference proteome</keyword>
<feature type="compositionally biased region" description="Basic residues" evidence="1">
    <location>
        <begin position="1"/>
        <end position="12"/>
    </location>
</feature>
<dbReference type="Proteomes" id="UP001346869">
    <property type="component" value="Unassembled WGS sequence"/>
</dbReference>
<reference evidence="2 3" key="2">
    <citation type="journal article" date="2023" name="Mol. Biol. Evol.">
        <title>Genomics of Secondarily Temperate Adaptation in the Only Non-Antarctic Icefish.</title>
        <authorList>
            <person name="Rivera-Colon A.G."/>
            <person name="Rayamajhi N."/>
            <person name="Minhas B.F."/>
            <person name="Madrigal G."/>
            <person name="Bilyk K.T."/>
            <person name="Yoon V."/>
            <person name="Hune M."/>
            <person name="Gregory S."/>
            <person name="Cheng C.H.C."/>
            <person name="Catchen J.M."/>
        </authorList>
    </citation>
    <scope>NUCLEOTIDE SEQUENCE [LARGE SCALE GENOMIC DNA]</scope>
    <source>
        <strain evidence="2">JMC-PN-2008</strain>
    </source>
</reference>
<reference evidence="2 3" key="1">
    <citation type="journal article" date="2023" name="Genes (Basel)">
        <title>Chromosome-Level Genome Assembly and Circadian Gene Repertoire of the Patagonia Blennie Eleginops maclovinus-The Closest Ancestral Proxy of Antarctic Cryonotothenioids.</title>
        <authorList>
            <person name="Cheng C.C."/>
            <person name="Rivera-Colon A.G."/>
            <person name="Minhas B.F."/>
            <person name="Wilson L."/>
            <person name="Rayamajhi N."/>
            <person name="Vargas-Chacoff L."/>
            <person name="Catchen J.M."/>
        </authorList>
    </citation>
    <scope>NUCLEOTIDE SEQUENCE [LARGE SCALE GENOMIC DNA]</scope>
    <source>
        <strain evidence="2">JMC-PN-2008</strain>
    </source>
</reference>
<name>A0AAN7XYX9_ELEMC</name>
<organism evidence="2 3">
    <name type="scientific">Eleginops maclovinus</name>
    <name type="common">Patagonian blennie</name>
    <name type="synonym">Eleginus maclovinus</name>
    <dbReference type="NCBI Taxonomy" id="56733"/>
    <lineage>
        <taxon>Eukaryota</taxon>
        <taxon>Metazoa</taxon>
        <taxon>Chordata</taxon>
        <taxon>Craniata</taxon>
        <taxon>Vertebrata</taxon>
        <taxon>Euteleostomi</taxon>
        <taxon>Actinopterygii</taxon>
        <taxon>Neopterygii</taxon>
        <taxon>Teleostei</taxon>
        <taxon>Neoteleostei</taxon>
        <taxon>Acanthomorphata</taxon>
        <taxon>Eupercaria</taxon>
        <taxon>Perciformes</taxon>
        <taxon>Notothenioidei</taxon>
        <taxon>Eleginopidae</taxon>
        <taxon>Eleginops</taxon>
    </lineage>
</organism>